<name>D7FIB5_ECTSI</name>
<evidence type="ECO:0000256" key="2">
    <source>
        <dbReference type="ARBA" id="ARBA00022737"/>
    </source>
</evidence>
<dbReference type="EMBL" id="FN647870">
    <property type="protein sequence ID" value="CBJ28739.1"/>
    <property type="molecule type" value="Genomic_DNA"/>
</dbReference>
<dbReference type="InterPro" id="IPR050216">
    <property type="entry name" value="LRR_domain-containing"/>
</dbReference>
<dbReference type="InParanoid" id="D7FIB5"/>
<dbReference type="PANTHER" id="PTHR48051:SF1">
    <property type="entry name" value="RAS SUPPRESSOR PROTEIN 1"/>
    <property type="match status" value="1"/>
</dbReference>
<dbReference type="AlphaFoldDB" id="D7FIB5"/>
<dbReference type="Gene3D" id="3.80.10.10">
    <property type="entry name" value="Ribonuclease Inhibitor"/>
    <property type="match status" value="1"/>
</dbReference>
<dbReference type="InterPro" id="IPR003591">
    <property type="entry name" value="Leu-rich_rpt_typical-subtyp"/>
</dbReference>
<dbReference type="SMART" id="SM00369">
    <property type="entry name" value="LRR_TYP"/>
    <property type="match status" value="2"/>
</dbReference>
<gene>
    <name evidence="3" type="ORF">Esi_0119_0031</name>
</gene>
<dbReference type="Proteomes" id="UP000002630">
    <property type="component" value="Linkage Group LG23"/>
</dbReference>
<dbReference type="OMA" id="FDRIDPM"/>
<organism evidence="3 4">
    <name type="scientific">Ectocarpus siliculosus</name>
    <name type="common">Brown alga</name>
    <name type="synonym">Conferva siliculosa</name>
    <dbReference type="NCBI Taxonomy" id="2880"/>
    <lineage>
        <taxon>Eukaryota</taxon>
        <taxon>Sar</taxon>
        <taxon>Stramenopiles</taxon>
        <taxon>Ochrophyta</taxon>
        <taxon>PX clade</taxon>
        <taxon>Phaeophyceae</taxon>
        <taxon>Ectocarpales</taxon>
        <taxon>Ectocarpaceae</taxon>
        <taxon>Ectocarpus</taxon>
    </lineage>
</organism>
<evidence type="ECO:0000256" key="1">
    <source>
        <dbReference type="ARBA" id="ARBA00022614"/>
    </source>
</evidence>
<dbReference type="STRING" id="2880.D7FIB5"/>
<protein>
    <submittedName>
        <fullName evidence="3">Hypothetical leucine rich repeat protein</fullName>
    </submittedName>
</protein>
<accession>D7FIB5</accession>
<keyword evidence="2" id="KW-0677">Repeat</keyword>
<proteinExistence type="predicted"/>
<dbReference type="Pfam" id="PF12799">
    <property type="entry name" value="LRR_4"/>
    <property type="match status" value="1"/>
</dbReference>
<keyword evidence="1" id="KW-0433">Leucine-rich repeat</keyword>
<dbReference type="PROSITE" id="PS51450">
    <property type="entry name" value="LRR"/>
    <property type="match status" value="1"/>
</dbReference>
<dbReference type="InterPro" id="IPR032675">
    <property type="entry name" value="LRR_dom_sf"/>
</dbReference>
<dbReference type="SUPFAM" id="SSF52075">
    <property type="entry name" value="Outer arm dynein light chain 1"/>
    <property type="match status" value="1"/>
</dbReference>
<keyword evidence="4" id="KW-1185">Reference proteome</keyword>
<dbReference type="InterPro" id="IPR001611">
    <property type="entry name" value="Leu-rich_rpt"/>
</dbReference>
<dbReference type="GO" id="GO:0005737">
    <property type="term" value="C:cytoplasm"/>
    <property type="evidence" value="ECO:0007669"/>
    <property type="project" value="TreeGrafter"/>
</dbReference>
<dbReference type="EMBL" id="FN649748">
    <property type="protein sequence ID" value="CBJ28739.1"/>
    <property type="molecule type" value="Genomic_DNA"/>
</dbReference>
<dbReference type="eggNOG" id="KOG0619">
    <property type="taxonomic scope" value="Eukaryota"/>
</dbReference>
<sequence>MGGGDLEQVNRSKVLHLTGMGLSRIPRPVLRSVGLTRLDLACNELPSVPAAISSLTNLEHLWLQGNPIASVHPDIQHCTRLKVLDLRNTALTKLPREIGRLSTILEIDLRGAPLKAKMKFFQRNTKGLMAYLRERDARKHIKVELYNKLSTGLYREVLDSPTGRHIHPLIKAVCLAFNDLQELTQVARHCDRLFPEDLATGGIDPTAAASTLREKFTVLGRKNERKRLASQLELKMRAIYYDVIDPAAVEGYIASIYQQVELLEDVQFLVRHAGTVMPPDPKEITGIGVKSSMLALQKDMTEARQRCVDGLFETLTQIYNDQESSKVRRLTQRVADVFAKGSRFADAKELEELKQLKADAQRVFPAEIREAEPIRIRTMFLAQRTEQKGD</sequence>
<dbReference type="InterPro" id="IPR025875">
    <property type="entry name" value="Leu-rich_rpt_4"/>
</dbReference>
<dbReference type="PANTHER" id="PTHR48051">
    <property type="match status" value="1"/>
</dbReference>
<dbReference type="OrthoDB" id="1394818at2759"/>
<reference evidence="3 4" key="1">
    <citation type="journal article" date="2010" name="Nature">
        <title>The Ectocarpus genome and the independent evolution of multicellularity in brown algae.</title>
        <authorList>
            <person name="Cock J.M."/>
            <person name="Sterck L."/>
            <person name="Rouze P."/>
            <person name="Scornet D."/>
            <person name="Allen A.E."/>
            <person name="Amoutzias G."/>
            <person name="Anthouard V."/>
            <person name="Artiguenave F."/>
            <person name="Aury J.M."/>
            <person name="Badger J.H."/>
            <person name="Beszteri B."/>
            <person name="Billiau K."/>
            <person name="Bonnet E."/>
            <person name="Bothwell J.H."/>
            <person name="Bowler C."/>
            <person name="Boyen C."/>
            <person name="Brownlee C."/>
            <person name="Carrano C.J."/>
            <person name="Charrier B."/>
            <person name="Cho G.Y."/>
            <person name="Coelho S.M."/>
            <person name="Collen J."/>
            <person name="Corre E."/>
            <person name="Da Silva C."/>
            <person name="Delage L."/>
            <person name="Delaroque N."/>
            <person name="Dittami S.M."/>
            <person name="Doulbeau S."/>
            <person name="Elias M."/>
            <person name="Farnham G."/>
            <person name="Gachon C.M."/>
            <person name="Gschloessl B."/>
            <person name="Heesch S."/>
            <person name="Jabbari K."/>
            <person name="Jubin C."/>
            <person name="Kawai H."/>
            <person name="Kimura K."/>
            <person name="Kloareg B."/>
            <person name="Kupper F.C."/>
            <person name="Lang D."/>
            <person name="Le Bail A."/>
            <person name="Leblanc C."/>
            <person name="Lerouge P."/>
            <person name="Lohr M."/>
            <person name="Lopez P.J."/>
            <person name="Martens C."/>
            <person name="Maumus F."/>
            <person name="Michel G."/>
            <person name="Miranda-Saavedra D."/>
            <person name="Morales J."/>
            <person name="Moreau H."/>
            <person name="Motomura T."/>
            <person name="Nagasato C."/>
            <person name="Napoli C.A."/>
            <person name="Nelson D.R."/>
            <person name="Nyvall-Collen P."/>
            <person name="Peters A.F."/>
            <person name="Pommier C."/>
            <person name="Potin P."/>
            <person name="Poulain J."/>
            <person name="Quesneville H."/>
            <person name="Read B."/>
            <person name="Rensing S.A."/>
            <person name="Ritter A."/>
            <person name="Rousvoal S."/>
            <person name="Samanta M."/>
            <person name="Samson G."/>
            <person name="Schroeder D.C."/>
            <person name="Segurens B."/>
            <person name="Strittmatter M."/>
            <person name="Tonon T."/>
            <person name="Tregear J.W."/>
            <person name="Valentin K."/>
            <person name="von Dassow P."/>
            <person name="Yamagishi T."/>
            <person name="Van de Peer Y."/>
            <person name="Wincker P."/>
        </authorList>
    </citation>
    <scope>NUCLEOTIDE SEQUENCE [LARGE SCALE GENOMIC DNA]</scope>
    <source>
        <strain evidence="4">Ec32 / CCAP1310/4</strain>
    </source>
</reference>
<evidence type="ECO:0000313" key="3">
    <source>
        <dbReference type="EMBL" id="CBJ28739.1"/>
    </source>
</evidence>
<evidence type="ECO:0000313" key="4">
    <source>
        <dbReference type="Proteomes" id="UP000002630"/>
    </source>
</evidence>